<reference evidence="1" key="1">
    <citation type="submission" date="2021-08" db="EMBL/GenBank/DDBJ databases">
        <authorList>
            <person name="Nwanade C."/>
            <person name="Wang M."/>
            <person name="Masoudi A."/>
            <person name="Yu Z."/>
            <person name="Liu J."/>
        </authorList>
    </citation>
    <scope>NUCLEOTIDE SEQUENCE</scope>
    <source>
        <strain evidence="1">S141</strain>
    </source>
</reference>
<organism evidence="1 2">
    <name type="scientific">Leisingera caerulea</name>
    <name type="common">Phaeobacter caeruleus</name>
    <dbReference type="NCBI Taxonomy" id="506591"/>
    <lineage>
        <taxon>Bacteria</taxon>
        <taxon>Pseudomonadati</taxon>
        <taxon>Pseudomonadota</taxon>
        <taxon>Alphaproteobacteria</taxon>
        <taxon>Rhodobacterales</taxon>
        <taxon>Roseobacteraceae</taxon>
        <taxon>Leisingera</taxon>
    </lineage>
</organism>
<dbReference type="RefSeq" id="WP_260002629.1">
    <property type="nucleotide sequence ID" value="NZ_CP081078.1"/>
</dbReference>
<dbReference type="Proteomes" id="UP001058184">
    <property type="component" value="Chromosome"/>
</dbReference>
<name>A0ABY5WX35_LEICA</name>
<evidence type="ECO:0000313" key="1">
    <source>
        <dbReference type="EMBL" id="UWQ58634.1"/>
    </source>
</evidence>
<evidence type="ECO:0000313" key="2">
    <source>
        <dbReference type="Proteomes" id="UP001058184"/>
    </source>
</evidence>
<proteinExistence type="predicted"/>
<protein>
    <submittedName>
        <fullName evidence="1">Uncharacterized protein</fullName>
    </submittedName>
</protein>
<sequence>MNQTAIAILVSGAAISGAVLYSSGAFQSKLEAYPFDSYLKDRMNDPDSVQYRRVIDDSFSRDLLGENRFCGEVNAKNRMGGYVGWEQFMALKDADSGKWTIYLASDVDNNFPFWCSEK</sequence>
<accession>A0ABY5WX35</accession>
<dbReference type="EMBL" id="CP081078">
    <property type="protein sequence ID" value="UWQ58634.1"/>
    <property type="molecule type" value="Genomic_DNA"/>
</dbReference>
<gene>
    <name evidence="1" type="ORF">K3722_00425</name>
</gene>
<keyword evidence="2" id="KW-1185">Reference proteome</keyword>